<feature type="signal peptide" evidence="12">
    <location>
        <begin position="1"/>
        <end position="27"/>
    </location>
</feature>
<reference evidence="15" key="1">
    <citation type="submission" date="2020-10" db="EMBL/GenBank/DDBJ databases">
        <authorList>
            <person name="Han B."/>
            <person name="Lu T."/>
            <person name="Zhao Q."/>
            <person name="Huang X."/>
            <person name="Zhao Y."/>
        </authorList>
    </citation>
    <scope>NUCLEOTIDE SEQUENCE</scope>
</reference>
<dbReference type="EMBL" id="CAJGYO010000003">
    <property type="protein sequence ID" value="CAD6219211.1"/>
    <property type="molecule type" value="Genomic_DNA"/>
</dbReference>
<dbReference type="InterPro" id="IPR033121">
    <property type="entry name" value="PEPTIDASE_A1"/>
</dbReference>
<dbReference type="InterPro" id="IPR032861">
    <property type="entry name" value="TAXi_N"/>
</dbReference>
<comment type="subcellular location">
    <subcellularLocation>
        <location evidence="1">Nucleus</location>
    </subcellularLocation>
</comment>
<keyword evidence="9" id="KW-0539">Nucleus</keyword>
<keyword evidence="8" id="KW-0804">Transcription</keyword>
<evidence type="ECO:0000256" key="10">
    <source>
        <dbReference type="PROSITE-ProRule" id="PRU00027"/>
    </source>
</evidence>
<feature type="region of interest" description="Disordered" evidence="11">
    <location>
        <begin position="519"/>
        <end position="553"/>
    </location>
</feature>
<keyword evidence="3" id="KW-0479">Metal-binding</keyword>
<feature type="domain" description="Peptidase A1" evidence="14">
    <location>
        <begin position="142"/>
        <end position="503"/>
    </location>
</feature>
<organism evidence="15 16">
    <name type="scientific">Miscanthus lutarioriparius</name>
    <dbReference type="NCBI Taxonomy" id="422564"/>
    <lineage>
        <taxon>Eukaryota</taxon>
        <taxon>Viridiplantae</taxon>
        <taxon>Streptophyta</taxon>
        <taxon>Embryophyta</taxon>
        <taxon>Tracheophyta</taxon>
        <taxon>Spermatophyta</taxon>
        <taxon>Magnoliopsida</taxon>
        <taxon>Liliopsida</taxon>
        <taxon>Poales</taxon>
        <taxon>Poaceae</taxon>
        <taxon>PACMAD clade</taxon>
        <taxon>Panicoideae</taxon>
        <taxon>Andropogonodae</taxon>
        <taxon>Andropogoneae</taxon>
        <taxon>Saccharinae</taxon>
        <taxon>Miscanthus</taxon>
    </lineage>
</organism>
<dbReference type="PROSITE" id="PS51767">
    <property type="entry name" value="PEPTIDASE_A1"/>
    <property type="match status" value="1"/>
</dbReference>
<evidence type="ECO:0000313" key="16">
    <source>
        <dbReference type="Proteomes" id="UP000604825"/>
    </source>
</evidence>
<feature type="compositionally biased region" description="Basic and acidic residues" evidence="11">
    <location>
        <begin position="523"/>
        <end position="545"/>
    </location>
</feature>
<dbReference type="InterPro" id="IPR008906">
    <property type="entry name" value="HATC_C_dom"/>
</dbReference>
<dbReference type="GO" id="GO:0046983">
    <property type="term" value="F:protein dimerization activity"/>
    <property type="evidence" value="ECO:0007669"/>
    <property type="project" value="InterPro"/>
</dbReference>
<dbReference type="GO" id="GO:0005634">
    <property type="term" value="C:nucleus"/>
    <property type="evidence" value="ECO:0007669"/>
    <property type="project" value="UniProtKB-SubCell"/>
</dbReference>
<dbReference type="InterPro" id="IPR033873">
    <property type="entry name" value="CND41-like"/>
</dbReference>
<dbReference type="FunFam" id="2.40.70.10:FF:000049">
    <property type="entry name" value="Aspartyl protease AED1"/>
    <property type="match status" value="1"/>
</dbReference>
<dbReference type="Proteomes" id="UP000604825">
    <property type="component" value="Unassembled WGS sequence"/>
</dbReference>
<protein>
    <submittedName>
        <fullName evidence="15">Uncharacterized protein</fullName>
    </submittedName>
</protein>
<dbReference type="SMART" id="SM00614">
    <property type="entry name" value="ZnF_BED"/>
    <property type="match status" value="1"/>
</dbReference>
<dbReference type="AlphaFoldDB" id="A0A811NB61"/>
<dbReference type="Pfam" id="PF05699">
    <property type="entry name" value="Dimer_Tnp_hAT"/>
    <property type="match status" value="1"/>
</dbReference>
<dbReference type="InterPro" id="IPR003656">
    <property type="entry name" value="Znf_BED"/>
</dbReference>
<dbReference type="Pfam" id="PF14543">
    <property type="entry name" value="TAXi_N"/>
    <property type="match status" value="1"/>
</dbReference>
<evidence type="ECO:0000256" key="7">
    <source>
        <dbReference type="ARBA" id="ARBA00023125"/>
    </source>
</evidence>
<evidence type="ECO:0000256" key="9">
    <source>
        <dbReference type="ARBA" id="ARBA00023242"/>
    </source>
</evidence>
<evidence type="ECO:0000256" key="4">
    <source>
        <dbReference type="ARBA" id="ARBA00022771"/>
    </source>
</evidence>
<dbReference type="SUPFAM" id="SSF57667">
    <property type="entry name" value="beta-beta-alpha zinc fingers"/>
    <property type="match status" value="1"/>
</dbReference>
<evidence type="ECO:0000256" key="2">
    <source>
        <dbReference type="ARBA" id="ARBA00007447"/>
    </source>
</evidence>
<dbReference type="Pfam" id="PF02892">
    <property type="entry name" value="zf-BED"/>
    <property type="match status" value="1"/>
</dbReference>
<evidence type="ECO:0000259" key="13">
    <source>
        <dbReference type="PROSITE" id="PS50808"/>
    </source>
</evidence>
<evidence type="ECO:0000256" key="5">
    <source>
        <dbReference type="ARBA" id="ARBA00022833"/>
    </source>
</evidence>
<dbReference type="PROSITE" id="PS50808">
    <property type="entry name" value="ZF_BED"/>
    <property type="match status" value="1"/>
</dbReference>
<dbReference type="SUPFAM" id="SSF50630">
    <property type="entry name" value="Acid proteases"/>
    <property type="match status" value="1"/>
</dbReference>
<evidence type="ECO:0000259" key="14">
    <source>
        <dbReference type="PROSITE" id="PS51767"/>
    </source>
</evidence>
<evidence type="ECO:0000256" key="1">
    <source>
        <dbReference type="ARBA" id="ARBA00004123"/>
    </source>
</evidence>
<evidence type="ECO:0000256" key="3">
    <source>
        <dbReference type="ARBA" id="ARBA00022723"/>
    </source>
</evidence>
<dbReference type="PANTHER" id="PTHR46481:SF7">
    <property type="entry name" value="ZINC FINGER BED DOMAIN-CONTAINING PROTEIN RICESLEEPER 2-LIKE"/>
    <property type="match status" value="1"/>
</dbReference>
<feature type="domain" description="BED-type" evidence="13">
    <location>
        <begin position="551"/>
        <end position="612"/>
    </location>
</feature>
<keyword evidence="4 10" id="KW-0863">Zinc-finger</keyword>
<dbReference type="InterPro" id="IPR032799">
    <property type="entry name" value="TAXi_C"/>
</dbReference>
<keyword evidence="7" id="KW-0238">DNA-binding</keyword>
<keyword evidence="16" id="KW-1185">Reference proteome</keyword>
<dbReference type="GO" id="GO:0008270">
    <property type="term" value="F:zinc ion binding"/>
    <property type="evidence" value="ECO:0007669"/>
    <property type="project" value="UniProtKB-KW"/>
</dbReference>
<keyword evidence="12" id="KW-0732">Signal</keyword>
<evidence type="ECO:0000256" key="11">
    <source>
        <dbReference type="SAM" id="MobiDB-lite"/>
    </source>
</evidence>
<dbReference type="Pfam" id="PF14541">
    <property type="entry name" value="TAXi_C"/>
    <property type="match status" value="1"/>
</dbReference>
<sequence>MAWGGCTAAAAALLLLLLLAAAAGGNGGVHCLHLDAGWRHRHHLSRRALQGRQRHHLRSRAVDGATVLELRHHSFSTAPARSRKEEVDGLLSTDAARVSSLQRRIDGYRLMITSSTAAAVAVTASKAQVPVTSGAKLRTLNYVTTVGLGGGEATVIVDTASELTWVQCAPCESCHDQQGPLFDPSSSPSYAAVPCNSSSCDALQLATGGVSGAAACGGGADGGQGQDQQQPPPACSYTLSYRDGSYSRGVLAHDRLSLAGEVIDGFVFGCGTSNQGPPFGGTSGLMGLGRSQLSLVSQTMDQFGGVFSYCLPLKESDSSGSLVLGDDSSVYRNSTPIVYASMVSDPLQGPFYFVNLTGITVGGQEVESSGFSAAAAGGNKAIIDSGTVITSLVPSIYNAVKAEFLSQFAEYPQAPGFSILDTCFNMTGLREVQVPSLKLVFDGGVEVEVDSGGVLYFVSSDSSQVCLAMAALKSEYETNIIGNYQQKNLRVIFDTSGSQMGDTEETVAHLNVQVNENEVVNGENDKQDEQQQSKDGEEVGDEESKKRKPMVPRSDVWEHFSKIKLDNGEERAKCKYCGKQLRCDTKLNGTSSMKAHLKICKKNPHKPVVDNQGTLQLQPSPSNSSVGTLSTWKFDPKELRRSFAEMIIENEQPFVLSERSGPRKFMSKACPRFVLPSRRTITRACVKVFDDEREKLRKFLKDNCERGHRGEDIGKSLENCLADWGIENVFTIAVDNASANNTAIKYMQRVLNESKGCVAEGEYLHMRCFAHIINLIVGDGLKEFDRSIARVRAAVKYVRSGPSRLVKFKKSAELAKVQTKAFFNLDVCTRWNSTYLMLQTAQEYEKAFERYSDEDPYYSLELESEKAPGVPIKSDWEKARKMAQFLKYFYELTLRVSATSRPTSHTYFNEIADVLVLLRQWCHSEDTLCQKLWATVNTYFHALFEEYRELYAPSPSDKVPAETQETPDFCSGLMSSIIAQQMSNKGSANTTVKSELDKYLSEDNEELSKSFDIMKWWKNNATRFPIMSRMARDLLAIRISTVASESAFSSGGRTLDDFRTSLTPTMVERLVCTNDWLRGNNYISVEEDTEALAKLEEEIGALAISKDSTTATAS</sequence>
<dbReference type="Gene3D" id="2.40.70.10">
    <property type="entry name" value="Acid Proteases"/>
    <property type="match status" value="2"/>
</dbReference>
<evidence type="ECO:0000256" key="6">
    <source>
        <dbReference type="ARBA" id="ARBA00023015"/>
    </source>
</evidence>
<dbReference type="SUPFAM" id="SSF53098">
    <property type="entry name" value="Ribonuclease H-like"/>
    <property type="match status" value="1"/>
</dbReference>
<dbReference type="InterPro" id="IPR036236">
    <property type="entry name" value="Znf_C2H2_sf"/>
</dbReference>
<comment type="caution">
    <text evidence="15">The sequence shown here is derived from an EMBL/GenBank/DDBJ whole genome shotgun (WGS) entry which is preliminary data.</text>
</comment>
<evidence type="ECO:0000256" key="12">
    <source>
        <dbReference type="SAM" id="SignalP"/>
    </source>
</evidence>
<dbReference type="FunFam" id="2.40.70.10:FF:000021">
    <property type="entry name" value="Aspartyl protease AED1"/>
    <property type="match status" value="1"/>
</dbReference>
<dbReference type="InterPro" id="IPR012337">
    <property type="entry name" value="RNaseH-like_sf"/>
</dbReference>
<feature type="chain" id="PRO_5032417709" evidence="12">
    <location>
        <begin position="28"/>
        <end position="1114"/>
    </location>
</feature>
<comment type="similarity">
    <text evidence="2">Belongs to the peptidase A1 family.</text>
</comment>
<dbReference type="CDD" id="cd05472">
    <property type="entry name" value="cnd41_like"/>
    <property type="match status" value="1"/>
</dbReference>
<dbReference type="InterPro" id="IPR021109">
    <property type="entry name" value="Peptidase_aspartic_dom_sf"/>
</dbReference>
<gene>
    <name evidence="15" type="ORF">NCGR_LOCUS12967</name>
</gene>
<dbReference type="GO" id="GO:0003677">
    <property type="term" value="F:DNA binding"/>
    <property type="evidence" value="ECO:0007669"/>
    <property type="project" value="UniProtKB-KW"/>
</dbReference>
<accession>A0A811NB61</accession>
<name>A0A811NB61_9POAL</name>
<evidence type="ECO:0000313" key="15">
    <source>
        <dbReference type="EMBL" id="CAD6219211.1"/>
    </source>
</evidence>
<dbReference type="InterPro" id="IPR052035">
    <property type="entry name" value="ZnF_BED_domain_contain"/>
</dbReference>
<evidence type="ECO:0000256" key="8">
    <source>
        <dbReference type="ARBA" id="ARBA00023163"/>
    </source>
</evidence>
<keyword evidence="6" id="KW-0805">Transcription regulation</keyword>
<keyword evidence="5" id="KW-0862">Zinc</keyword>
<proteinExistence type="inferred from homology"/>
<dbReference type="OrthoDB" id="2747330at2759"/>
<dbReference type="PANTHER" id="PTHR46481">
    <property type="entry name" value="ZINC FINGER BED DOMAIN-CONTAINING PROTEIN 4"/>
    <property type="match status" value="1"/>
</dbReference>